<dbReference type="GO" id="GO:0005886">
    <property type="term" value="C:plasma membrane"/>
    <property type="evidence" value="ECO:0007669"/>
    <property type="project" value="TreeGrafter"/>
</dbReference>
<feature type="transmembrane region" description="Helical" evidence="9">
    <location>
        <begin position="428"/>
        <end position="445"/>
    </location>
</feature>
<dbReference type="GO" id="GO:0036376">
    <property type="term" value="P:sodium ion export across plasma membrane"/>
    <property type="evidence" value="ECO:0007669"/>
    <property type="project" value="InterPro"/>
</dbReference>
<evidence type="ECO:0000256" key="1">
    <source>
        <dbReference type="ARBA" id="ARBA00004141"/>
    </source>
</evidence>
<dbReference type="AlphaFoldDB" id="A0A1R4LRN2"/>
<feature type="transmembrane region" description="Helical" evidence="9">
    <location>
        <begin position="395"/>
        <end position="421"/>
    </location>
</feature>
<dbReference type="Proteomes" id="UP000188276">
    <property type="component" value="Unassembled WGS sequence"/>
</dbReference>
<dbReference type="GO" id="GO:0015293">
    <property type="term" value="F:symporter activity"/>
    <property type="evidence" value="ECO:0007669"/>
    <property type="project" value="UniProtKB-KW"/>
</dbReference>
<dbReference type="InterPro" id="IPR038377">
    <property type="entry name" value="Na/Glc_symporter_sf"/>
</dbReference>
<accession>A0A1R4LRN2</accession>
<evidence type="ECO:0000256" key="7">
    <source>
        <dbReference type="ARBA" id="ARBA00023136"/>
    </source>
</evidence>
<dbReference type="InterPro" id="IPR001734">
    <property type="entry name" value="Na/solute_symporter"/>
</dbReference>
<sequence>MNSQLIIPLLIYLAAVFALALLTRRHHRPGQFLSEYFIGSRSLGGFVLAMTLAATYASASSFIGGPGAAYKMGLGWVLLAMIQLPATWLTLGVLGKKFAMEARRHNAVTLNDILFARFQNRTVVVIASLTLLLAFFGTMVVQFVGGARLLQTVTGLSYHQGLLLFACTVGLYTTIGGFRAVVLTDTVQGIMMLIGTFVLLWGVIHAGHGIGELVTRLHHIDPALVTPYGPDHFLSQPFILSFWVLVCFGVIGLPHAAVRCMSYKDSASLHKGIVISTIMMALLMFGTHLAGALGRGIIPEVASPDLIMPTLMMTVLPPMVAGIFLAGPMAAIMSTIDSQLIQASATLLKDLYLNYINPRMLSEAQGERKLSRLSIWVTGIFALLVFLAATHPPDMIIWLNLMALGGLQAVFLWPLVLGLYWSKASATGALSSMVVGLSSYISLVACKPDLGGIHPIVPTLALGLVAFIIGSYLKPAASTAMATE</sequence>
<dbReference type="Gene3D" id="1.20.1730.10">
    <property type="entry name" value="Sodium/glucose cotransporter"/>
    <property type="match status" value="1"/>
</dbReference>
<evidence type="ECO:0000256" key="2">
    <source>
        <dbReference type="ARBA" id="ARBA00006434"/>
    </source>
</evidence>
<reference evidence="11" key="1">
    <citation type="submission" date="2017-02" db="EMBL/GenBank/DDBJ databases">
        <authorList>
            <person name="Rodrigo-Torres L."/>
            <person name="Arahal R.D."/>
            <person name="Lucena T."/>
        </authorList>
    </citation>
    <scope>NUCLEOTIDE SEQUENCE [LARGE SCALE GENOMIC DNA]</scope>
    <source>
        <strain evidence="11">CECT 7878</strain>
    </source>
</reference>
<evidence type="ECO:0000256" key="4">
    <source>
        <dbReference type="ARBA" id="ARBA00022692"/>
    </source>
</evidence>
<dbReference type="Pfam" id="PF00474">
    <property type="entry name" value="SSF"/>
    <property type="match status" value="1"/>
</dbReference>
<dbReference type="OrthoDB" id="9789704at2"/>
<dbReference type="STRING" id="1123498.VR7878_03268"/>
<feature type="transmembrane region" description="Helical" evidence="9">
    <location>
        <begin position="273"/>
        <end position="294"/>
    </location>
</feature>
<feature type="transmembrane region" description="Helical" evidence="9">
    <location>
        <begin position="157"/>
        <end position="178"/>
    </location>
</feature>
<dbReference type="InterPro" id="IPR050277">
    <property type="entry name" value="Sodium:Solute_Symporter"/>
</dbReference>
<feature type="transmembrane region" description="Helical" evidence="9">
    <location>
        <begin position="451"/>
        <end position="473"/>
    </location>
</feature>
<gene>
    <name evidence="10" type="primary">panF</name>
    <name evidence="10" type="ORF">VR7878_03268</name>
</gene>
<feature type="transmembrane region" description="Helical" evidence="9">
    <location>
        <begin position="43"/>
        <end position="63"/>
    </location>
</feature>
<evidence type="ECO:0000313" key="11">
    <source>
        <dbReference type="Proteomes" id="UP000188276"/>
    </source>
</evidence>
<dbReference type="InterPro" id="IPR011849">
    <property type="entry name" value="Na/pantothenate_symporter"/>
</dbReference>
<evidence type="ECO:0000256" key="6">
    <source>
        <dbReference type="ARBA" id="ARBA00022989"/>
    </source>
</evidence>
<dbReference type="NCBIfam" id="TIGR00813">
    <property type="entry name" value="sss"/>
    <property type="match status" value="1"/>
</dbReference>
<dbReference type="GO" id="GO:0015081">
    <property type="term" value="F:sodium ion transmembrane transporter activity"/>
    <property type="evidence" value="ECO:0007669"/>
    <property type="project" value="InterPro"/>
</dbReference>
<evidence type="ECO:0000256" key="3">
    <source>
        <dbReference type="ARBA" id="ARBA00022448"/>
    </source>
</evidence>
<feature type="transmembrane region" description="Helical" evidence="9">
    <location>
        <begin position="123"/>
        <end position="145"/>
    </location>
</feature>
<feature type="transmembrane region" description="Helical" evidence="9">
    <location>
        <begin position="75"/>
        <end position="94"/>
    </location>
</feature>
<comment type="similarity">
    <text evidence="2 8">Belongs to the sodium:solute symporter (SSF) (TC 2.A.21) family.</text>
</comment>
<dbReference type="EMBL" id="FULE01000047">
    <property type="protein sequence ID" value="SJN59175.1"/>
    <property type="molecule type" value="Genomic_DNA"/>
</dbReference>
<evidence type="ECO:0000256" key="8">
    <source>
        <dbReference type="RuleBase" id="RU362091"/>
    </source>
</evidence>
<dbReference type="RefSeq" id="WP_077337157.1">
    <property type="nucleotide sequence ID" value="NZ_FULE01000047.1"/>
</dbReference>
<dbReference type="GO" id="GO:0015233">
    <property type="term" value="F:pantothenate transmembrane transporter activity"/>
    <property type="evidence" value="ECO:0007669"/>
    <property type="project" value="InterPro"/>
</dbReference>
<evidence type="ECO:0000313" key="10">
    <source>
        <dbReference type="EMBL" id="SJN59175.1"/>
    </source>
</evidence>
<feature type="transmembrane region" description="Helical" evidence="9">
    <location>
        <begin position="190"/>
        <end position="210"/>
    </location>
</feature>
<evidence type="ECO:0000256" key="5">
    <source>
        <dbReference type="ARBA" id="ARBA00022847"/>
    </source>
</evidence>
<feature type="transmembrane region" description="Helical" evidence="9">
    <location>
        <begin position="306"/>
        <end position="326"/>
    </location>
</feature>
<dbReference type="PANTHER" id="PTHR48086:SF4">
    <property type="entry name" value="SODIUM_PANTOTHENATE SYMPORTER"/>
    <property type="match status" value="1"/>
</dbReference>
<feature type="transmembrane region" description="Helical" evidence="9">
    <location>
        <begin position="238"/>
        <end position="261"/>
    </location>
</feature>
<keyword evidence="11" id="KW-1185">Reference proteome</keyword>
<keyword evidence="5" id="KW-0769">Symport</keyword>
<keyword evidence="4 9" id="KW-0812">Transmembrane</keyword>
<feature type="transmembrane region" description="Helical" evidence="9">
    <location>
        <begin position="6"/>
        <end position="22"/>
    </location>
</feature>
<name>A0A1R4LRN2_VIBR1</name>
<dbReference type="PROSITE" id="PS50283">
    <property type="entry name" value="NA_SOLUT_SYMP_3"/>
    <property type="match status" value="1"/>
</dbReference>
<comment type="subcellular location">
    <subcellularLocation>
        <location evidence="1">Membrane</location>
        <topology evidence="1">Multi-pass membrane protein</topology>
    </subcellularLocation>
</comment>
<dbReference type="NCBIfam" id="TIGR02119">
    <property type="entry name" value="panF"/>
    <property type="match status" value="1"/>
</dbReference>
<feature type="transmembrane region" description="Helical" evidence="9">
    <location>
        <begin position="370"/>
        <end position="389"/>
    </location>
</feature>
<protein>
    <submittedName>
        <fullName evidence="10">Sodium/pantothenate symporter</fullName>
    </submittedName>
</protein>
<keyword evidence="6 9" id="KW-1133">Transmembrane helix</keyword>
<dbReference type="PANTHER" id="PTHR48086">
    <property type="entry name" value="SODIUM/PROLINE SYMPORTER-RELATED"/>
    <property type="match status" value="1"/>
</dbReference>
<proteinExistence type="inferred from homology"/>
<keyword evidence="3" id="KW-0813">Transport</keyword>
<keyword evidence="7 9" id="KW-0472">Membrane</keyword>
<evidence type="ECO:0000256" key="9">
    <source>
        <dbReference type="SAM" id="Phobius"/>
    </source>
</evidence>
<organism evidence="10 11">
    <name type="scientific">Vibrio ruber (strain DSM 16370 / JCM 11486 / BCRC 17186 / CECT 7878 / LMG 23124 / VR1)</name>
    <dbReference type="NCBI Taxonomy" id="1123498"/>
    <lineage>
        <taxon>Bacteria</taxon>
        <taxon>Pseudomonadati</taxon>
        <taxon>Pseudomonadota</taxon>
        <taxon>Gammaproteobacteria</taxon>
        <taxon>Vibrionales</taxon>
        <taxon>Vibrionaceae</taxon>
        <taxon>Vibrio</taxon>
    </lineage>
</organism>
<dbReference type="CDD" id="cd10327">
    <property type="entry name" value="SLC5sbd_PanF"/>
    <property type="match status" value="1"/>
</dbReference>